<organism evidence="3 4">
    <name type="scientific">Crocosphaera watsonii WH 0003</name>
    <dbReference type="NCBI Taxonomy" id="423471"/>
    <lineage>
        <taxon>Bacteria</taxon>
        <taxon>Bacillati</taxon>
        <taxon>Cyanobacteriota</taxon>
        <taxon>Cyanophyceae</taxon>
        <taxon>Oscillatoriophycideae</taxon>
        <taxon>Chroococcales</taxon>
        <taxon>Aphanothecaceae</taxon>
        <taxon>Crocosphaera</taxon>
    </lineage>
</organism>
<dbReference type="AlphaFoldDB" id="G5JAW6"/>
<dbReference type="EMBL" id="AESD01000683">
    <property type="protein sequence ID" value="EHJ10684.1"/>
    <property type="molecule type" value="Genomic_DNA"/>
</dbReference>
<dbReference type="InterPro" id="IPR015943">
    <property type="entry name" value="WD40/YVTN_repeat-like_dom_sf"/>
</dbReference>
<dbReference type="Gene3D" id="2.20.140.10">
    <property type="entry name" value="WGR domain"/>
    <property type="match status" value="1"/>
</dbReference>
<dbReference type="InterPro" id="IPR049809">
    <property type="entry name" value="YehF/YfeS-like_WGR"/>
</dbReference>
<dbReference type="InterPro" id="IPR008893">
    <property type="entry name" value="WGR_domain"/>
</dbReference>
<evidence type="ECO:0000313" key="4">
    <source>
        <dbReference type="Proteomes" id="UP000003477"/>
    </source>
</evidence>
<dbReference type="InterPro" id="IPR050458">
    <property type="entry name" value="LolB"/>
</dbReference>
<sequence>MTTNLTYLELSEAGEGSHKFYEVKVDGVDVTIRYGRIGDQGRIQNTSYDTPEKAQKEAEKKIKSKLKKGYEPSVMGERKKRPVTRRQTTSTASKSKKAPTLWQFKSGSSAFGIFIDEEACWVGNQQGNVYKLNHQGEIINQYQLPDGVKCIVADEKWIYAGCDDGNVYDLSGKIPYLAYEIDDNIDIYWLDIFGGILGVSDANGAVVKIDAESESQWTRLSKGKGGWMIRCDRSHIYHGHGGGITAYDIQEGRQVWHQKTQGSILFGWQEVDAVYGGTSDNKVHQYSKNGQELNTFNCNAAVYSCATSQGGNYVFAGDSSSSIYCFAQDQKRLWKLGTGCGSALSMQFYDQKLYIVTTNGSLACIDATEEAIQAAQAGQIPETKQVKVPQDLKIQTLSNTLESTNNHQSGIIVECVKIGSKLKIRVISPNYNPDWFVQFPRNIREEGAKYIVESIEEATQGGFYRAYGEIKKLIG</sequence>
<name>G5JAW6_CROWT</name>
<evidence type="ECO:0000259" key="2">
    <source>
        <dbReference type="PROSITE" id="PS51977"/>
    </source>
</evidence>
<dbReference type="Pfam" id="PF05406">
    <property type="entry name" value="WGR"/>
    <property type="match status" value="1"/>
</dbReference>
<evidence type="ECO:0000256" key="1">
    <source>
        <dbReference type="SAM" id="MobiDB-lite"/>
    </source>
</evidence>
<dbReference type="PATRIC" id="fig|423471.3.peg.4285"/>
<reference evidence="3 4" key="1">
    <citation type="journal article" date="2011" name="Front. Microbiol.">
        <title>Two Strains of Crocosphaera watsonii with Highly Conserved Genomes are Distinguished by Strain-Specific Features.</title>
        <authorList>
            <person name="Bench S.R."/>
            <person name="Ilikchyan I.N."/>
            <person name="Tripp H.J."/>
            <person name="Zehr J.P."/>
        </authorList>
    </citation>
    <scope>NUCLEOTIDE SEQUENCE [LARGE SCALE GENOMIC DNA]</scope>
    <source>
        <strain evidence="3 4">WH 0003</strain>
    </source>
</reference>
<feature type="region of interest" description="Disordered" evidence="1">
    <location>
        <begin position="71"/>
        <end position="96"/>
    </location>
</feature>
<dbReference type="Pfam" id="PF13360">
    <property type="entry name" value="PQQ_2"/>
    <property type="match status" value="1"/>
</dbReference>
<dbReference type="Gene3D" id="2.130.10.10">
    <property type="entry name" value="YVTN repeat-like/Quinoprotein amine dehydrogenase"/>
    <property type="match status" value="2"/>
</dbReference>
<dbReference type="InterPro" id="IPR011047">
    <property type="entry name" value="Quinoprotein_ADH-like_sf"/>
</dbReference>
<protein>
    <recommendedName>
        <fullName evidence="2">WGR domain-containing protein</fullName>
    </recommendedName>
</protein>
<dbReference type="RefSeq" id="WP_007312436.1">
    <property type="nucleotide sequence ID" value="NZ_AESD01000683.1"/>
</dbReference>
<feature type="domain" description="WGR" evidence="2">
    <location>
        <begin position="1"/>
        <end position="85"/>
    </location>
</feature>
<dbReference type="SUPFAM" id="SSF142921">
    <property type="entry name" value="WGR domain-like"/>
    <property type="match status" value="1"/>
</dbReference>
<dbReference type="InterPro" id="IPR036930">
    <property type="entry name" value="WGR_dom_sf"/>
</dbReference>
<gene>
    <name evidence="3" type="ORF">CWATWH0003_4577</name>
</gene>
<accession>G5JAW6</accession>
<dbReference type="GeneID" id="88767986"/>
<dbReference type="PANTHER" id="PTHR30634">
    <property type="entry name" value="OUTER MEMBRANE LOLAB LIPOPROTEIN INSERTION APPARATUS"/>
    <property type="match status" value="1"/>
</dbReference>
<dbReference type="PANTHER" id="PTHR30634:SF13">
    <property type="entry name" value="PROTEIN YEHF"/>
    <property type="match status" value="1"/>
</dbReference>
<dbReference type="SMART" id="SM00773">
    <property type="entry name" value="WGR"/>
    <property type="match status" value="1"/>
</dbReference>
<comment type="caution">
    <text evidence="3">The sequence shown here is derived from an EMBL/GenBank/DDBJ whole genome shotgun (WGS) entry which is preliminary data.</text>
</comment>
<dbReference type="SUPFAM" id="SSF50998">
    <property type="entry name" value="Quinoprotein alcohol dehydrogenase-like"/>
    <property type="match status" value="1"/>
</dbReference>
<evidence type="ECO:0000313" key="3">
    <source>
        <dbReference type="EMBL" id="EHJ10684.1"/>
    </source>
</evidence>
<dbReference type="Proteomes" id="UP000003477">
    <property type="component" value="Unassembled WGS sequence"/>
</dbReference>
<dbReference type="CDD" id="cd07996">
    <property type="entry name" value="WGR_MMR_like"/>
    <property type="match status" value="1"/>
</dbReference>
<proteinExistence type="predicted"/>
<dbReference type="InterPro" id="IPR002372">
    <property type="entry name" value="PQQ_rpt_dom"/>
</dbReference>
<dbReference type="PROSITE" id="PS51977">
    <property type="entry name" value="WGR"/>
    <property type="match status" value="1"/>
</dbReference>